<sequence>MNFNSSNEDDIYKSLLSKNLVLLLKISGFDAIENSHCLNYLNDIYLGILNHFMSTLKDILEDNHIDQVSLSDLRLLLNKMNTINDDNHNVDSTTLQLNDYTNNNHTSIYHENDTQGIEVFKKWTLQNSLFNLEFKNITQNLIVKNLNIFNDSELPQDIPDSINAEEKLDWVTFTYLNNLDDKEQVLFYLKNHKGNNTIVYDSIKENNQEIILNNDKNDILDTIITPDILKPLSVSRKRKANFLEDNNIERQNWNGSYLDKLNELRNKHHEKKIKLSYEES</sequence>
<protein>
    <recommendedName>
        <fullName evidence="3">Bromodomain associated domain-containing protein</fullName>
    </recommendedName>
</protein>
<dbReference type="Proteomes" id="UP000183365">
    <property type="component" value="Unassembled WGS sequence"/>
</dbReference>
<name>A0A1L0FGR4_9ASCO</name>
<evidence type="ECO:0000313" key="2">
    <source>
        <dbReference type="Proteomes" id="UP000183365"/>
    </source>
</evidence>
<keyword evidence="2" id="KW-1185">Reference proteome</keyword>
<dbReference type="VEuPathDB" id="FungiDB:HGUI_00974"/>
<reference evidence="2" key="1">
    <citation type="submission" date="2016-11" db="EMBL/GenBank/DDBJ databases">
        <authorList>
            <person name="Guldener U."/>
        </authorList>
    </citation>
    <scope>NUCLEOTIDE SEQUENCE [LARGE SCALE GENOMIC DNA]</scope>
</reference>
<dbReference type="EMBL" id="FQNF01000012">
    <property type="protein sequence ID" value="SGZ38774.1"/>
    <property type="molecule type" value="Genomic_DNA"/>
</dbReference>
<accession>A0A1L0FGR4</accession>
<gene>
    <name evidence="1" type="ORF">HGUI_00974</name>
</gene>
<proteinExistence type="predicted"/>
<evidence type="ECO:0008006" key="3">
    <source>
        <dbReference type="Google" id="ProtNLM"/>
    </source>
</evidence>
<dbReference type="OrthoDB" id="3972257at2759"/>
<evidence type="ECO:0000313" key="1">
    <source>
        <dbReference type="EMBL" id="SGZ38774.1"/>
    </source>
</evidence>
<organism evidence="1 2">
    <name type="scientific">Hanseniaspora guilliermondii</name>
    <dbReference type="NCBI Taxonomy" id="56406"/>
    <lineage>
        <taxon>Eukaryota</taxon>
        <taxon>Fungi</taxon>
        <taxon>Dikarya</taxon>
        <taxon>Ascomycota</taxon>
        <taxon>Saccharomycotina</taxon>
        <taxon>Saccharomycetes</taxon>
        <taxon>Saccharomycodales</taxon>
        <taxon>Saccharomycodaceae</taxon>
        <taxon>Hanseniaspora</taxon>
    </lineage>
</organism>
<dbReference type="AlphaFoldDB" id="A0A1L0FGR4"/>